<evidence type="ECO:0000313" key="2">
    <source>
        <dbReference type="Proteomes" id="UP000291121"/>
    </source>
</evidence>
<organism evidence="1 2">
    <name type="scientific">Pseudomonas arsenicoxydans</name>
    <dbReference type="NCBI Taxonomy" id="702115"/>
    <lineage>
        <taxon>Bacteria</taxon>
        <taxon>Pseudomonadati</taxon>
        <taxon>Pseudomonadota</taxon>
        <taxon>Gammaproteobacteria</taxon>
        <taxon>Pseudomonadales</taxon>
        <taxon>Pseudomonadaceae</taxon>
        <taxon>Pseudomonas</taxon>
    </lineage>
</organism>
<sequence>MMDQFEKASEIAHLSETDIEALYGRYLGGEKNADLLLEYNIDVEPRALLKVLPPIISKDLRCPYCDVPMWAKRRAKTTRESDAPPFKCLHCEHKFFAAGHYGRRIGCACVECFKVKQLAVAAQAQIDRDELGKRYGIVPLPVPCHALGFVQKLGLLALLETCTHPGLERIESLASAPGAERIAPSDEMAEALLRQLFEAGVLVVDLDSTIKAFDRENGFRIRDFNAIRWRVNVTLDNALRSSRQALYVALYEELSEGVKLPWKSELYTLLFDLARKEAIRFIHVLTNEVDFVFTAESRGESVVNQLLQDFSVSEIHYFARLAVKNAAHFYQTGKSKGRSHASNTIPGNMLGTAQDALAKHWRKRAYRDSRVPQSAMHRLLYDVVLKDSGAGFSKSPGIYWRDELVPQFFSGGTFGTDLIGGLQLFCRECDSNNIDVKMDKVMLEMLCYDCATVSKYQAFQDLID</sequence>
<dbReference type="Proteomes" id="UP000291121">
    <property type="component" value="Chromosome"/>
</dbReference>
<dbReference type="AlphaFoldDB" id="A0A4P6GEY2"/>
<accession>A0A4P6GEY2</accession>
<name>A0A4P6GEY2_9PSED</name>
<proteinExistence type="predicted"/>
<dbReference type="EMBL" id="CP024767">
    <property type="protein sequence ID" value="QAY88382.1"/>
    <property type="molecule type" value="Genomic_DNA"/>
</dbReference>
<evidence type="ECO:0000313" key="1">
    <source>
        <dbReference type="EMBL" id="QAY88382.1"/>
    </source>
</evidence>
<protein>
    <submittedName>
        <fullName evidence="1">Uncharacterized protein</fullName>
    </submittedName>
</protein>
<keyword evidence="2" id="KW-1185">Reference proteome</keyword>
<gene>
    <name evidence="1" type="ORF">CUN61_22595</name>
</gene>
<reference evidence="1 2" key="1">
    <citation type="submission" date="2017-11" db="EMBL/GenBank/DDBJ databases">
        <title>Genome sequence of Pseudomonas arsenicoxydans ACM1.</title>
        <authorList>
            <person name="Nascimento F.X."/>
        </authorList>
    </citation>
    <scope>NUCLEOTIDE SEQUENCE [LARGE SCALE GENOMIC DNA]</scope>
    <source>
        <strain evidence="1 2">ACM1</strain>
    </source>
</reference>